<sequence>MAAEPRLTSDFWVHAYLARLRLNDIPVFVTAKGDPTAGAVIVKLNTLDGAAQAFHRSYDMDYRRVWTELVAGDDAVVEAELARQRAADPDLWIVEVEDRAGRHLLDQEGLR</sequence>
<dbReference type="InterPro" id="IPR009964">
    <property type="entry name" value="DUF1491"/>
</dbReference>
<keyword evidence="2" id="KW-1185">Reference proteome</keyword>
<reference evidence="1 2" key="1">
    <citation type="submission" date="2020-03" db="EMBL/GenBank/DDBJ databases">
        <title>Complete genome sequence of Monaibacterium sp. ALG8 with diverse plasmids.</title>
        <authorList>
            <person name="Sun C."/>
        </authorList>
    </citation>
    <scope>NUCLEOTIDE SEQUENCE [LARGE SCALE GENOMIC DNA]</scope>
    <source>
        <strain evidence="1 2">ALG8</strain>
    </source>
</reference>
<dbReference type="RefSeq" id="WP_166193007.1">
    <property type="nucleotide sequence ID" value="NZ_CP049811.1"/>
</dbReference>
<dbReference type="Proteomes" id="UP000500791">
    <property type="component" value="Chromosome"/>
</dbReference>
<proteinExistence type="predicted"/>
<dbReference type="Gene3D" id="3.40.1530.20">
    <property type="entry name" value="Protein of unknown function (DUF1491)"/>
    <property type="match status" value="1"/>
</dbReference>
<protein>
    <submittedName>
        <fullName evidence="1">DUF1491 family protein</fullName>
    </submittedName>
</protein>
<accession>A0A6G7VPC5</accession>
<evidence type="ECO:0000313" key="1">
    <source>
        <dbReference type="EMBL" id="QIK41708.1"/>
    </source>
</evidence>
<evidence type="ECO:0000313" key="2">
    <source>
        <dbReference type="Proteomes" id="UP000500791"/>
    </source>
</evidence>
<dbReference type="Pfam" id="PF07372">
    <property type="entry name" value="DUF1491"/>
    <property type="match status" value="1"/>
</dbReference>
<dbReference type="EMBL" id="CP049811">
    <property type="protein sequence ID" value="QIK41708.1"/>
    <property type="molecule type" value="Genomic_DNA"/>
</dbReference>
<organism evidence="1 2">
    <name type="scientific">Pontivivens nitratireducens</name>
    <dbReference type="NCBI Taxonomy" id="2758038"/>
    <lineage>
        <taxon>Bacteria</taxon>
        <taxon>Pseudomonadati</taxon>
        <taxon>Pseudomonadota</taxon>
        <taxon>Alphaproteobacteria</taxon>
        <taxon>Rhodobacterales</taxon>
        <taxon>Paracoccaceae</taxon>
        <taxon>Pontivivens</taxon>
    </lineage>
</organism>
<dbReference type="AlphaFoldDB" id="A0A6G7VPC5"/>
<gene>
    <name evidence="1" type="ORF">G8E03_13675</name>
</gene>
<name>A0A6G7VPC5_9RHOB</name>
<dbReference type="KEGG" id="mon:G8E03_13675"/>